<protein>
    <submittedName>
        <fullName evidence="1">Uncharacterized protein</fullName>
    </submittedName>
</protein>
<gene>
    <name evidence="1" type="ORF">RHMOL_Rhmol03G0268000</name>
</gene>
<name>A0ACC0PM06_RHOML</name>
<evidence type="ECO:0000313" key="1">
    <source>
        <dbReference type="EMBL" id="KAI8565538.1"/>
    </source>
</evidence>
<dbReference type="Proteomes" id="UP001062846">
    <property type="component" value="Chromosome 3"/>
</dbReference>
<evidence type="ECO:0000313" key="2">
    <source>
        <dbReference type="Proteomes" id="UP001062846"/>
    </source>
</evidence>
<accession>A0ACC0PM06</accession>
<comment type="caution">
    <text evidence="1">The sequence shown here is derived from an EMBL/GenBank/DDBJ whole genome shotgun (WGS) entry which is preliminary data.</text>
</comment>
<proteinExistence type="predicted"/>
<organism evidence="1 2">
    <name type="scientific">Rhododendron molle</name>
    <name type="common">Chinese azalea</name>
    <name type="synonym">Azalea mollis</name>
    <dbReference type="NCBI Taxonomy" id="49168"/>
    <lineage>
        <taxon>Eukaryota</taxon>
        <taxon>Viridiplantae</taxon>
        <taxon>Streptophyta</taxon>
        <taxon>Embryophyta</taxon>
        <taxon>Tracheophyta</taxon>
        <taxon>Spermatophyta</taxon>
        <taxon>Magnoliopsida</taxon>
        <taxon>eudicotyledons</taxon>
        <taxon>Gunneridae</taxon>
        <taxon>Pentapetalae</taxon>
        <taxon>asterids</taxon>
        <taxon>Ericales</taxon>
        <taxon>Ericaceae</taxon>
        <taxon>Ericoideae</taxon>
        <taxon>Rhodoreae</taxon>
        <taxon>Rhododendron</taxon>
    </lineage>
</organism>
<dbReference type="EMBL" id="CM046390">
    <property type="protein sequence ID" value="KAI8565538.1"/>
    <property type="molecule type" value="Genomic_DNA"/>
</dbReference>
<keyword evidence="2" id="KW-1185">Reference proteome</keyword>
<reference evidence="1" key="1">
    <citation type="submission" date="2022-02" db="EMBL/GenBank/DDBJ databases">
        <title>Plant Genome Project.</title>
        <authorList>
            <person name="Zhang R.-G."/>
        </authorList>
    </citation>
    <scope>NUCLEOTIDE SEQUENCE</scope>
    <source>
        <strain evidence="1">AT1</strain>
    </source>
</reference>
<sequence length="117" mass="13054">MQPIWPRANAFVHPRRTKARSGADFTGLLTQPLLPLHASSDPNPPLVLTTQSLLSLPNPLSLRKQHLSLSLSLSLHIYIYILYVQMNICLFNFVSEEVLGLCIALFFLMGGLVIDDL</sequence>